<feature type="domain" description="FIST" evidence="1">
    <location>
        <begin position="32"/>
        <end position="233"/>
    </location>
</feature>
<dbReference type="Pfam" id="PF08495">
    <property type="entry name" value="FIST"/>
    <property type="match status" value="1"/>
</dbReference>
<dbReference type="InterPro" id="IPR013702">
    <property type="entry name" value="FIST_domain_N"/>
</dbReference>
<protein>
    <submittedName>
        <fullName evidence="3">FIST domain containing protein</fullName>
    </submittedName>
</protein>
<dbReference type="PANTHER" id="PTHR40252:SF2">
    <property type="entry name" value="BLR0328 PROTEIN"/>
    <property type="match status" value="1"/>
</dbReference>
<proteinExistence type="predicted"/>
<feature type="domain" description="FIST C-domain" evidence="2">
    <location>
        <begin position="234"/>
        <end position="364"/>
    </location>
</feature>
<sequence>MSTQQPIRTSQSCAADAREAVREFHASVAHAEMALVMFFCSIDYDLDAVADEMRRLFGNTPVVGCTTAGEIGPAGYRGQSISGASFPAGSCTAVTGHLDCLRQFEMTRGQAFTQSLLHRLQAMAPGADPHNSFAFLLIDGMSVREEPVTRSLQMTLGRLPMFGGSAGDGLKFAATQVFHDGSFHEDSAVLVVATTALPFRIFKTQHFISTDERMVVTEADADARIVREINGLPAAQEYARMVGVDVDDLDPMRFAASPVVVLIDGMDYVRSIQKANPDGSLTFYCAIEEGLVLRVARGVDLVENLVEALERVEAEIGRPQVVFGCDCILRQLEIVQCGLRERVSEVLGKYNTVGFNTYGEQFGGVHVNQTFTGIAIGSPKEAGNG</sequence>
<dbReference type="RefSeq" id="WP_088708266.1">
    <property type="nucleotide sequence ID" value="NZ_LSTO01000001.1"/>
</dbReference>
<keyword evidence="4" id="KW-1185">Reference proteome</keyword>
<name>A0A254TNX5_9BURK</name>
<dbReference type="EMBL" id="LSTO01000001">
    <property type="protein sequence ID" value="OWW21408.1"/>
    <property type="molecule type" value="Genomic_DNA"/>
</dbReference>
<comment type="caution">
    <text evidence="3">The sequence shown here is derived from an EMBL/GenBank/DDBJ whole genome shotgun (WGS) entry which is preliminary data.</text>
</comment>
<reference evidence="3 4" key="1">
    <citation type="submission" date="2016-02" db="EMBL/GenBank/DDBJ databases">
        <authorList>
            <person name="Wen L."/>
            <person name="He K."/>
            <person name="Yang H."/>
        </authorList>
    </citation>
    <scope>NUCLEOTIDE SEQUENCE [LARGE SCALE GENOMIC DNA]</scope>
    <source>
        <strain evidence="3 4">TSA40</strain>
    </source>
</reference>
<organism evidence="3 4">
    <name type="scientific">Noviherbaspirillum denitrificans</name>
    <dbReference type="NCBI Taxonomy" id="1968433"/>
    <lineage>
        <taxon>Bacteria</taxon>
        <taxon>Pseudomonadati</taxon>
        <taxon>Pseudomonadota</taxon>
        <taxon>Betaproteobacteria</taxon>
        <taxon>Burkholderiales</taxon>
        <taxon>Oxalobacteraceae</taxon>
        <taxon>Noviherbaspirillum</taxon>
    </lineage>
</organism>
<dbReference type="Pfam" id="PF10442">
    <property type="entry name" value="FIST_C"/>
    <property type="match status" value="1"/>
</dbReference>
<dbReference type="OrthoDB" id="9770435at2"/>
<gene>
    <name evidence="3" type="ORF">AYR66_19895</name>
</gene>
<dbReference type="AlphaFoldDB" id="A0A254TNX5"/>
<dbReference type="InterPro" id="IPR019494">
    <property type="entry name" value="FIST_C"/>
</dbReference>
<dbReference type="Proteomes" id="UP000197535">
    <property type="component" value="Unassembled WGS sequence"/>
</dbReference>
<evidence type="ECO:0000313" key="4">
    <source>
        <dbReference type="Proteomes" id="UP000197535"/>
    </source>
</evidence>
<dbReference type="SMART" id="SM01204">
    <property type="entry name" value="FIST_C"/>
    <property type="match status" value="1"/>
</dbReference>
<accession>A0A254TNX5</accession>
<evidence type="ECO:0000259" key="1">
    <source>
        <dbReference type="SMART" id="SM00897"/>
    </source>
</evidence>
<evidence type="ECO:0000313" key="3">
    <source>
        <dbReference type="EMBL" id="OWW21408.1"/>
    </source>
</evidence>
<dbReference type="NCBIfam" id="NF041558">
    <property type="entry name" value="NosP"/>
    <property type="match status" value="1"/>
</dbReference>
<dbReference type="PANTHER" id="PTHR40252">
    <property type="entry name" value="BLR0328 PROTEIN"/>
    <property type="match status" value="1"/>
</dbReference>
<evidence type="ECO:0000259" key="2">
    <source>
        <dbReference type="SMART" id="SM01204"/>
    </source>
</evidence>
<dbReference type="SMART" id="SM00897">
    <property type="entry name" value="FIST"/>
    <property type="match status" value="1"/>
</dbReference>